<evidence type="ECO:0000256" key="1">
    <source>
        <dbReference type="ARBA" id="ARBA00008791"/>
    </source>
</evidence>
<reference evidence="3 4" key="1">
    <citation type="submission" date="2021-11" db="EMBL/GenBank/DDBJ databases">
        <authorList>
            <person name="Huq M.A."/>
        </authorList>
    </citation>
    <scope>NUCLEOTIDE SEQUENCE [LARGE SCALE GENOMIC DNA]</scope>
    <source>
        <strain evidence="3 4">MAHUQ-52</strain>
    </source>
</reference>
<evidence type="ECO:0000259" key="2">
    <source>
        <dbReference type="Pfam" id="PF00582"/>
    </source>
</evidence>
<protein>
    <submittedName>
        <fullName evidence="3">Universal stress protein</fullName>
    </submittedName>
</protein>
<feature type="domain" description="UspA" evidence="2">
    <location>
        <begin position="1"/>
        <end position="145"/>
    </location>
</feature>
<sequence length="153" mass="16098">MYKHILLPTDGSALSRKAVRSAVLFAKEAGARITAIHVLATPGADELEAWTHHDPDFADRRARLFQKFADAALQFASDSAAAQGVPCSVRLVMGEEPWRAIVDTAQAAQCDLVFLAAHGARGGSAQLLGSEALKVLVHSSVPVLVHKPAAGAP</sequence>
<comment type="similarity">
    <text evidence="1">Belongs to the universal stress protein A family.</text>
</comment>
<dbReference type="Gene3D" id="3.40.50.620">
    <property type="entry name" value="HUPs"/>
    <property type="match status" value="1"/>
</dbReference>
<comment type="caution">
    <text evidence="3">The sequence shown here is derived from an EMBL/GenBank/DDBJ whole genome shotgun (WGS) entry which is preliminary data.</text>
</comment>
<gene>
    <name evidence="3" type="ORF">LMJ30_13595</name>
</gene>
<evidence type="ECO:0000313" key="3">
    <source>
        <dbReference type="EMBL" id="MCC6071986.1"/>
    </source>
</evidence>
<dbReference type="InterPro" id="IPR006015">
    <property type="entry name" value="Universal_stress_UspA"/>
</dbReference>
<name>A0ABS8IVN1_9BURK</name>
<dbReference type="Pfam" id="PF00582">
    <property type="entry name" value="Usp"/>
    <property type="match status" value="1"/>
</dbReference>
<dbReference type="InterPro" id="IPR006016">
    <property type="entry name" value="UspA"/>
</dbReference>
<proteinExistence type="inferred from homology"/>
<dbReference type="PANTHER" id="PTHR46268">
    <property type="entry name" value="STRESS RESPONSE PROTEIN NHAX"/>
    <property type="match status" value="1"/>
</dbReference>
<keyword evidence="4" id="KW-1185">Reference proteome</keyword>
<evidence type="ECO:0000313" key="4">
    <source>
        <dbReference type="Proteomes" id="UP001198701"/>
    </source>
</evidence>
<dbReference type="EMBL" id="JAJHPV010000013">
    <property type="protein sequence ID" value="MCC6071986.1"/>
    <property type="molecule type" value="Genomic_DNA"/>
</dbReference>
<dbReference type="PANTHER" id="PTHR46268:SF15">
    <property type="entry name" value="UNIVERSAL STRESS PROTEIN HP_0031"/>
    <property type="match status" value="1"/>
</dbReference>
<dbReference type="SUPFAM" id="SSF52402">
    <property type="entry name" value="Adenine nucleotide alpha hydrolases-like"/>
    <property type="match status" value="1"/>
</dbReference>
<dbReference type="Proteomes" id="UP001198701">
    <property type="component" value="Unassembled WGS sequence"/>
</dbReference>
<dbReference type="RefSeq" id="WP_229432854.1">
    <property type="nucleotide sequence ID" value="NZ_JAJHPV010000013.1"/>
</dbReference>
<dbReference type="InterPro" id="IPR014729">
    <property type="entry name" value="Rossmann-like_a/b/a_fold"/>
</dbReference>
<dbReference type="CDD" id="cd00293">
    <property type="entry name" value="USP-like"/>
    <property type="match status" value="1"/>
</dbReference>
<organism evidence="3 4">
    <name type="scientific">Massilia agrisoli</name>
    <dbReference type="NCBI Taxonomy" id="2892444"/>
    <lineage>
        <taxon>Bacteria</taxon>
        <taxon>Pseudomonadati</taxon>
        <taxon>Pseudomonadota</taxon>
        <taxon>Betaproteobacteria</taxon>
        <taxon>Burkholderiales</taxon>
        <taxon>Oxalobacteraceae</taxon>
        <taxon>Telluria group</taxon>
        <taxon>Massilia</taxon>
    </lineage>
</organism>
<dbReference type="PRINTS" id="PR01438">
    <property type="entry name" value="UNVRSLSTRESS"/>
</dbReference>
<accession>A0ABS8IVN1</accession>